<dbReference type="InterPro" id="IPR029058">
    <property type="entry name" value="AB_hydrolase_fold"/>
</dbReference>
<dbReference type="HOGENOM" id="CLU_000288_182_0_1"/>
<comment type="similarity">
    <text evidence="4">Belongs to the putative lipase ROG1 family.</text>
</comment>
<dbReference type="GO" id="GO:0005783">
    <property type="term" value="C:endoplasmic reticulum"/>
    <property type="evidence" value="ECO:0007669"/>
    <property type="project" value="UniProtKB-SubCell"/>
</dbReference>
<dbReference type="Pfam" id="PF05057">
    <property type="entry name" value="DUF676"/>
    <property type="match status" value="1"/>
</dbReference>
<organism evidence="10 11">
    <name type="scientific">Oidiodendron maius (strain Zn)</name>
    <dbReference type="NCBI Taxonomy" id="913774"/>
    <lineage>
        <taxon>Eukaryota</taxon>
        <taxon>Fungi</taxon>
        <taxon>Dikarya</taxon>
        <taxon>Ascomycota</taxon>
        <taxon>Pezizomycotina</taxon>
        <taxon>Leotiomycetes</taxon>
        <taxon>Leotiomycetes incertae sedis</taxon>
        <taxon>Myxotrichaceae</taxon>
        <taxon>Oidiodendron</taxon>
    </lineage>
</organism>
<dbReference type="PANTHER" id="PTHR48182">
    <property type="entry name" value="PROTEIN SERAC1"/>
    <property type="match status" value="1"/>
</dbReference>
<dbReference type="InParanoid" id="A0A0C3GZT0"/>
<dbReference type="Gene3D" id="3.40.50.1820">
    <property type="entry name" value="alpha/beta hydrolase"/>
    <property type="match status" value="1"/>
</dbReference>
<dbReference type="SUPFAM" id="SSF53474">
    <property type="entry name" value="alpha/beta-Hydrolases"/>
    <property type="match status" value="1"/>
</dbReference>
<dbReference type="GO" id="GO:0016020">
    <property type="term" value="C:membrane"/>
    <property type="evidence" value="ECO:0007669"/>
    <property type="project" value="UniProtKB-SubCell"/>
</dbReference>
<feature type="domain" description="DUF676" evidence="9">
    <location>
        <begin position="171"/>
        <end position="221"/>
    </location>
</feature>
<evidence type="ECO:0000256" key="7">
    <source>
        <dbReference type="ARBA" id="ARBA00023136"/>
    </source>
</evidence>
<dbReference type="Proteomes" id="UP000054321">
    <property type="component" value="Unassembled WGS sequence"/>
</dbReference>
<reference evidence="10 11" key="1">
    <citation type="submission" date="2014-04" db="EMBL/GenBank/DDBJ databases">
        <authorList>
            <consortium name="DOE Joint Genome Institute"/>
            <person name="Kuo A."/>
            <person name="Martino E."/>
            <person name="Perotto S."/>
            <person name="Kohler A."/>
            <person name="Nagy L.G."/>
            <person name="Floudas D."/>
            <person name="Copeland A."/>
            <person name="Barry K.W."/>
            <person name="Cichocki N."/>
            <person name="Veneault-Fourrey C."/>
            <person name="LaButti K."/>
            <person name="Lindquist E.A."/>
            <person name="Lipzen A."/>
            <person name="Lundell T."/>
            <person name="Morin E."/>
            <person name="Murat C."/>
            <person name="Sun H."/>
            <person name="Tunlid A."/>
            <person name="Henrissat B."/>
            <person name="Grigoriev I.V."/>
            <person name="Hibbett D.S."/>
            <person name="Martin F."/>
            <person name="Nordberg H.P."/>
            <person name="Cantor M.N."/>
            <person name="Hua S.X."/>
        </authorList>
    </citation>
    <scope>NUCLEOTIDE SEQUENCE [LARGE SCALE GENOMIC DNA]</scope>
    <source>
        <strain evidence="10 11">Zn</strain>
    </source>
</reference>
<evidence type="ECO:0000313" key="11">
    <source>
        <dbReference type="Proteomes" id="UP000054321"/>
    </source>
</evidence>
<evidence type="ECO:0000256" key="2">
    <source>
        <dbReference type="ARBA" id="ARBA00004240"/>
    </source>
</evidence>
<proteinExistence type="inferred from homology"/>
<keyword evidence="5" id="KW-0256">Endoplasmic reticulum</keyword>
<evidence type="ECO:0000313" key="10">
    <source>
        <dbReference type="EMBL" id="KIM96644.1"/>
    </source>
</evidence>
<dbReference type="OrthoDB" id="1658288at2759"/>
<evidence type="ECO:0000256" key="8">
    <source>
        <dbReference type="SAM" id="MobiDB-lite"/>
    </source>
</evidence>
<reference evidence="11" key="2">
    <citation type="submission" date="2015-01" db="EMBL/GenBank/DDBJ databases">
        <title>Evolutionary Origins and Diversification of the Mycorrhizal Mutualists.</title>
        <authorList>
            <consortium name="DOE Joint Genome Institute"/>
            <consortium name="Mycorrhizal Genomics Consortium"/>
            <person name="Kohler A."/>
            <person name="Kuo A."/>
            <person name="Nagy L.G."/>
            <person name="Floudas D."/>
            <person name="Copeland A."/>
            <person name="Barry K.W."/>
            <person name="Cichocki N."/>
            <person name="Veneault-Fourrey C."/>
            <person name="LaButti K."/>
            <person name="Lindquist E.A."/>
            <person name="Lipzen A."/>
            <person name="Lundell T."/>
            <person name="Morin E."/>
            <person name="Murat C."/>
            <person name="Riley R."/>
            <person name="Ohm R."/>
            <person name="Sun H."/>
            <person name="Tunlid A."/>
            <person name="Henrissat B."/>
            <person name="Grigoriev I.V."/>
            <person name="Hibbett D.S."/>
            <person name="Martin F."/>
        </authorList>
    </citation>
    <scope>NUCLEOTIDE SEQUENCE [LARGE SCALE GENOMIC DNA]</scope>
    <source>
        <strain evidence="11">Zn</strain>
    </source>
</reference>
<dbReference type="InterPro" id="IPR007751">
    <property type="entry name" value="DUF676_lipase-like"/>
</dbReference>
<feature type="region of interest" description="Disordered" evidence="8">
    <location>
        <begin position="69"/>
        <end position="105"/>
    </location>
</feature>
<dbReference type="GO" id="GO:0005739">
    <property type="term" value="C:mitochondrion"/>
    <property type="evidence" value="ECO:0007669"/>
    <property type="project" value="UniProtKB-SubCell"/>
</dbReference>
<keyword evidence="7" id="KW-0472">Membrane</keyword>
<dbReference type="EMBL" id="KN832883">
    <property type="protein sequence ID" value="KIM96644.1"/>
    <property type="molecule type" value="Genomic_DNA"/>
</dbReference>
<evidence type="ECO:0000256" key="1">
    <source>
        <dbReference type="ARBA" id="ARBA00004173"/>
    </source>
</evidence>
<dbReference type="PANTHER" id="PTHR48182:SF2">
    <property type="entry name" value="PROTEIN SERAC1"/>
    <property type="match status" value="1"/>
</dbReference>
<keyword evidence="6" id="KW-0496">Mitochondrion</keyword>
<sequence>MSSDRLKVLTTGLSVIYAPAEDEPLAELVPVPALRAYPTHHPHHLHERLTSCVRSKSIVFVHGLRGHPVSTWTGTTPDPEAESVRSPSPSGAEAQKRKNKLFSRSKKPAPASEVFWPQEFLPSDCPKARILTWGYDTNIVKNYGPVDQNNIFAHARNLLAALERHRRVGQPVMFVAHSLGGIIVKEVLRRSADSEEASFKDIVQCTASIIFLSTPHRGSAGFAGLADMVRRVAGFALRMDSNDKILTALVGGSELELGRESFPKLWRQHEFAVKTFQEARAMSGVNVGLANERVVPPESSSLDDPRENAESIDANHITMCKFGSRDENGYQQVSGELKKRMNGIVNR</sequence>
<gene>
    <name evidence="10" type="ORF">OIDMADRAFT_20626</name>
</gene>
<evidence type="ECO:0000256" key="5">
    <source>
        <dbReference type="ARBA" id="ARBA00022824"/>
    </source>
</evidence>
<evidence type="ECO:0000256" key="6">
    <source>
        <dbReference type="ARBA" id="ARBA00023128"/>
    </source>
</evidence>
<protein>
    <recommendedName>
        <fullName evidence="9">DUF676 domain-containing protein</fullName>
    </recommendedName>
</protein>
<evidence type="ECO:0000256" key="3">
    <source>
        <dbReference type="ARBA" id="ARBA00004370"/>
    </source>
</evidence>
<evidence type="ECO:0000256" key="4">
    <source>
        <dbReference type="ARBA" id="ARBA00007920"/>
    </source>
</evidence>
<evidence type="ECO:0000259" key="9">
    <source>
        <dbReference type="Pfam" id="PF05057"/>
    </source>
</evidence>
<comment type="subcellular location">
    <subcellularLocation>
        <location evidence="2">Endoplasmic reticulum</location>
    </subcellularLocation>
    <subcellularLocation>
        <location evidence="3">Membrane</location>
    </subcellularLocation>
    <subcellularLocation>
        <location evidence="1">Mitochondrion</location>
    </subcellularLocation>
</comment>
<dbReference type="InterPro" id="IPR052374">
    <property type="entry name" value="SERAC1"/>
</dbReference>
<keyword evidence="11" id="KW-1185">Reference proteome</keyword>
<name>A0A0C3GZT0_OIDMZ</name>
<accession>A0A0C3GZT0</accession>
<dbReference type="AlphaFoldDB" id="A0A0C3GZT0"/>